<keyword evidence="3" id="KW-0998">Cell outer membrane</keyword>
<dbReference type="Gene3D" id="2.40.170.20">
    <property type="entry name" value="TonB-dependent receptor, beta-barrel domain"/>
    <property type="match status" value="1"/>
</dbReference>
<dbReference type="EMBL" id="FTOL01000001">
    <property type="protein sequence ID" value="SIS52561.1"/>
    <property type="molecule type" value="Genomic_DNA"/>
</dbReference>
<protein>
    <submittedName>
        <fullName evidence="6">Outer membrane receptor proteins, mostly Fe transport</fullName>
    </submittedName>
</protein>
<dbReference type="Pfam" id="PF07715">
    <property type="entry name" value="Plug"/>
    <property type="match status" value="1"/>
</dbReference>
<feature type="domain" description="TonB-dependent receptor plug" evidence="5">
    <location>
        <begin position="58"/>
        <end position="153"/>
    </location>
</feature>
<keyword evidence="7" id="KW-1185">Reference proteome</keyword>
<dbReference type="STRING" id="373668.SAMN05421786_10136"/>
<accession>A0A1N7JTG6</accession>
<dbReference type="Gene3D" id="2.170.130.10">
    <property type="entry name" value="TonB-dependent receptor, plug domain"/>
    <property type="match status" value="1"/>
</dbReference>
<organism evidence="6 7">
    <name type="scientific">Chryseobacterium ureilyticum</name>
    <dbReference type="NCBI Taxonomy" id="373668"/>
    <lineage>
        <taxon>Bacteria</taxon>
        <taxon>Pseudomonadati</taxon>
        <taxon>Bacteroidota</taxon>
        <taxon>Flavobacteriia</taxon>
        <taxon>Flavobacteriales</taxon>
        <taxon>Weeksellaceae</taxon>
        <taxon>Chryseobacterium group</taxon>
        <taxon>Chryseobacterium</taxon>
    </lineage>
</organism>
<evidence type="ECO:0000256" key="3">
    <source>
        <dbReference type="ARBA" id="ARBA00023237"/>
    </source>
</evidence>
<dbReference type="InterPro" id="IPR012910">
    <property type="entry name" value="Plug_dom"/>
</dbReference>
<proteinExistence type="predicted"/>
<evidence type="ECO:0000313" key="6">
    <source>
        <dbReference type="EMBL" id="SIS52561.1"/>
    </source>
</evidence>
<reference evidence="7" key="1">
    <citation type="submission" date="2017-01" db="EMBL/GenBank/DDBJ databases">
        <authorList>
            <person name="Varghese N."/>
            <person name="Submissions S."/>
        </authorList>
    </citation>
    <scope>NUCLEOTIDE SEQUENCE [LARGE SCALE GENOMIC DNA]</scope>
    <source>
        <strain evidence="7">DSM 18017</strain>
    </source>
</reference>
<dbReference type="PANTHER" id="PTHR40980">
    <property type="entry name" value="PLUG DOMAIN-CONTAINING PROTEIN"/>
    <property type="match status" value="1"/>
</dbReference>
<dbReference type="GO" id="GO:0009279">
    <property type="term" value="C:cell outer membrane"/>
    <property type="evidence" value="ECO:0007669"/>
    <property type="project" value="UniProtKB-SubCell"/>
</dbReference>
<evidence type="ECO:0000313" key="7">
    <source>
        <dbReference type="Proteomes" id="UP000186744"/>
    </source>
</evidence>
<gene>
    <name evidence="6" type="ORF">SAMN05421786_10136</name>
</gene>
<dbReference type="InterPro" id="IPR037066">
    <property type="entry name" value="Plug_dom_sf"/>
</dbReference>
<evidence type="ECO:0000259" key="5">
    <source>
        <dbReference type="Pfam" id="PF07715"/>
    </source>
</evidence>
<sequence>MKINKLSIAVLFLSGSVFYAQETKQDTITKEKKIEGVVIQGSSNKKTETAVLGEQKKAIVQKQAVSAEEISRKGISNVEQGLTKVTGITTVEGRGLFVRGLEERYNYLLINGLGSPSNNPFQKIIALKQFPTDVVGKLNIYKTFNSNLYGDFAGATFDIETLTIDKPFTKVEFSVGVNTLSTFRDNFKVAEGADGMNGYLGLNSRDRRLPSEIRNARPNNYRFTADESLNSFKDSWNVDNVKTMPNTSIGFTTVQKIKAGETGNLGVLFSLNQGTKFEYKEGANNQFRGQGSTLIDNMNFLTRKQYNFQTESSILLGLGYKNKGTNVNLNAIYLQNTNNIIEDNFGYKDQQIQNKDTGFFRTNQLDVSRFLDLQLTASQKIGDRHQLKGGISYVINNYSQPDRKILDGNRADDYGKMLPDGQVLMKYGGNNLIRQYLDVNSRFYGSAYAEYQLSLGEKGDRKDYPIQITAGYNGFTDFRKTSYRFIFGRRAHDFNPSFVVNVDRPQSIFDESIRKGDLFYQEGSDISQFYNSFYQIINAGYANVNFKPNDSWDILLGARYEHDMTLIRYSEQSAKYKTNVEKVKDFILPSLSIKKAIDNKNNLRFSFSKTITRPILIETMPIKYISPDNVNIVGNENIQNSENYNFDLKWEYFPTNKEMFAVNLFAKHIKNAIERSLVASGDATGSTITFYNAKKAEIFGVELEGILNLGRISETLDKFTLGANATFMYSNVERSQDQLDMEQPKWFPTTGEKLHKRGLQGAAPYTINADLKYEFKNRNNLSQTFSLVYNVSGSKIYATGGSGTDNYYEKPFHQLDFVYQNQLTKNWNVKMGVQNILNNKYRILLGDKNYLPLHLEEGNNTLINYYRGVTFNLTVGYTF</sequence>
<keyword evidence="4" id="KW-0732">Signal</keyword>
<dbReference type="PANTHER" id="PTHR40980:SF5">
    <property type="entry name" value="TONB-DEPENDENT RECEPTOR"/>
    <property type="match status" value="1"/>
</dbReference>
<feature type="signal peptide" evidence="4">
    <location>
        <begin position="1"/>
        <end position="20"/>
    </location>
</feature>
<keyword evidence="6" id="KW-0675">Receptor</keyword>
<evidence type="ECO:0000256" key="4">
    <source>
        <dbReference type="SAM" id="SignalP"/>
    </source>
</evidence>
<feature type="chain" id="PRO_5012342665" evidence="4">
    <location>
        <begin position="21"/>
        <end position="879"/>
    </location>
</feature>
<dbReference type="AlphaFoldDB" id="A0A1N7JTG6"/>
<dbReference type="InterPro" id="IPR036942">
    <property type="entry name" value="Beta-barrel_TonB_sf"/>
</dbReference>
<dbReference type="RefSeq" id="WP_076548982.1">
    <property type="nucleotide sequence ID" value="NZ_FTOL01000001.1"/>
</dbReference>
<dbReference type="SUPFAM" id="SSF56935">
    <property type="entry name" value="Porins"/>
    <property type="match status" value="1"/>
</dbReference>
<evidence type="ECO:0000256" key="2">
    <source>
        <dbReference type="ARBA" id="ARBA00023136"/>
    </source>
</evidence>
<dbReference type="OrthoDB" id="9768470at2"/>
<comment type="subcellular location">
    <subcellularLocation>
        <location evidence="1">Cell outer membrane</location>
    </subcellularLocation>
</comment>
<keyword evidence="2" id="KW-0472">Membrane</keyword>
<dbReference type="Proteomes" id="UP000186744">
    <property type="component" value="Unassembled WGS sequence"/>
</dbReference>
<evidence type="ECO:0000256" key="1">
    <source>
        <dbReference type="ARBA" id="ARBA00004442"/>
    </source>
</evidence>
<name>A0A1N7JTG6_9FLAO</name>